<feature type="non-terminal residue" evidence="2">
    <location>
        <position position="1"/>
    </location>
</feature>
<dbReference type="PANTHER" id="PTHR31691">
    <property type="entry name" value="ROTATIN"/>
    <property type="match status" value="1"/>
</dbReference>
<organism evidence="2 3">
    <name type="scientific">Paramuricea clavata</name>
    <name type="common">Red gorgonian</name>
    <name type="synonym">Violescent sea-whip</name>
    <dbReference type="NCBI Taxonomy" id="317549"/>
    <lineage>
        <taxon>Eukaryota</taxon>
        <taxon>Metazoa</taxon>
        <taxon>Cnidaria</taxon>
        <taxon>Anthozoa</taxon>
        <taxon>Octocorallia</taxon>
        <taxon>Malacalcyonacea</taxon>
        <taxon>Plexauridae</taxon>
        <taxon>Paramuricea</taxon>
    </lineage>
</organism>
<dbReference type="GO" id="GO:0010457">
    <property type="term" value="P:centriole-centriole cohesion"/>
    <property type="evidence" value="ECO:0007669"/>
    <property type="project" value="TreeGrafter"/>
</dbReference>
<dbReference type="InterPro" id="IPR030791">
    <property type="entry name" value="Rotatin"/>
</dbReference>
<protein>
    <submittedName>
        <fullName evidence="2">Rotatin isoform X2</fullName>
    </submittedName>
</protein>
<feature type="region of interest" description="Disordered" evidence="1">
    <location>
        <begin position="332"/>
        <end position="365"/>
    </location>
</feature>
<feature type="compositionally biased region" description="Low complexity" evidence="1">
    <location>
        <begin position="332"/>
        <end position="341"/>
    </location>
</feature>
<dbReference type="SUPFAM" id="SSF48371">
    <property type="entry name" value="ARM repeat"/>
    <property type="match status" value="1"/>
</dbReference>
<dbReference type="InterPro" id="IPR016024">
    <property type="entry name" value="ARM-type_fold"/>
</dbReference>
<gene>
    <name evidence="2" type="ORF">PACLA_8A051251</name>
</gene>
<dbReference type="InterPro" id="IPR029249">
    <property type="entry name" value="Rotatin_N"/>
</dbReference>
<dbReference type="EMBL" id="CACRXK020004833">
    <property type="protein sequence ID" value="CAB4004204.1"/>
    <property type="molecule type" value="Genomic_DNA"/>
</dbReference>
<feature type="compositionally biased region" description="Low complexity" evidence="1">
    <location>
        <begin position="352"/>
        <end position="364"/>
    </location>
</feature>
<dbReference type="GO" id="GO:0032053">
    <property type="term" value="P:ciliary basal body organization"/>
    <property type="evidence" value="ECO:0007669"/>
    <property type="project" value="TreeGrafter"/>
</dbReference>
<dbReference type="GO" id="GO:0036064">
    <property type="term" value="C:ciliary basal body"/>
    <property type="evidence" value="ECO:0007669"/>
    <property type="project" value="InterPro"/>
</dbReference>
<dbReference type="AlphaFoldDB" id="A0A6S7HGJ7"/>
<dbReference type="GO" id="GO:0007099">
    <property type="term" value="P:centriole replication"/>
    <property type="evidence" value="ECO:0007669"/>
    <property type="project" value="TreeGrafter"/>
</dbReference>
<dbReference type="GO" id="GO:0005813">
    <property type="term" value="C:centrosome"/>
    <property type="evidence" value="ECO:0007669"/>
    <property type="project" value="InterPro"/>
</dbReference>
<comment type="caution">
    <text evidence="2">The sequence shown here is derived from an EMBL/GenBank/DDBJ whole genome shotgun (WGS) entry which is preliminary data.</text>
</comment>
<keyword evidence="3" id="KW-1185">Reference proteome</keyword>
<dbReference type="Proteomes" id="UP001152795">
    <property type="component" value="Unassembled WGS sequence"/>
</dbReference>
<dbReference type="OrthoDB" id="428850at2759"/>
<dbReference type="PANTHER" id="PTHR31691:SF1">
    <property type="entry name" value="ROTATIN"/>
    <property type="match status" value="1"/>
</dbReference>
<accession>A0A6S7HGJ7</accession>
<evidence type="ECO:0000256" key="1">
    <source>
        <dbReference type="SAM" id="MobiDB-lite"/>
    </source>
</evidence>
<dbReference type="Pfam" id="PF14726">
    <property type="entry name" value="RTTN_N"/>
    <property type="match status" value="1"/>
</dbReference>
<evidence type="ECO:0000313" key="2">
    <source>
        <dbReference type="EMBL" id="CAB4004204.1"/>
    </source>
</evidence>
<proteinExistence type="predicted"/>
<evidence type="ECO:0000313" key="3">
    <source>
        <dbReference type="Proteomes" id="UP001152795"/>
    </source>
</evidence>
<reference evidence="2" key="1">
    <citation type="submission" date="2020-04" db="EMBL/GenBank/DDBJ databases">
        <authorList>
            <person name="Alioto T."/>
            <person name="Alioto T."/>
            <person name="Gomez Garrido J."/>
        </authorList>
    </citation>
    <scope>NUCLEOTIDE SEQUENCE</scope>
    <source>
        <strain evidence="2">A484AB</strain>
    </source>
</reference>
<dbReference type="GO" id="GO:0005814">
    <property type="term" value="C:centriole"/>
    <property type="evidence" value="ECO:0007669"/>
    <property type="project" value="TreeGrafter"/>
</dbReference>
<name>A0A6S7HGJ7_PARCT</name>
<sequence length="1225" mass="139512">MSDGSPLTSDGEIDIQPLITKLGHSVEEIRVRALQNIIFKLHHDLLCVGDVVHKKELFIKLLEWFNFGPCSQQKDVLQLLEKLSKHSSGLETLVSIGAVDFLSHLRRDVDPSLYQYIDDVLTNLLSLPEVLDSDDEQLHYDREKHTNDFDLDVKSADAELLHKKYKNQWTKFRPFLWDRNGMRVKIHGGQNYINFRTVDSYVEDIKIQTDWRFPWISLADSDRHVLATTNTRLQSNNTSLAKKSCEFLSDVLFKDFPAEIFLQRPSIVMTLLTLVEVHSPEQQNVSTSAVTCLSTLCIHLKHRYLLMTDPQWYSLYPECWKHWLSNTSVSSSTMASPTSETSEFRTTGDGGETSSESSKTTSGGYAYDDEADGLVREALELNQLSIGEFCLQVLRGCCPLLQSVADPLLVLGALQEALSLLEVCYPRHQWWNHHKMKPLREEVCSLVGKTINYHMLKCGLQPSDGIVEHNITRHAMTVVNIALWLMEFYGPLINLDYENTDEDLDNAFRALLTNEILFTILPGIRTSLERCPVLTNDAEFMEMYTRAVAVKDSIIASVHFLKDVRIKGETERDALILMLDSCILGLPYLRHRELISHAINLISNIYQRPSTHGETKSKSKNILLSMLSCVDVAVKRESYKSCCDVLKQALKHSHVTNPMSSLCKKALFMIDRDVIYVVCAFGLADPDEEVAQTAMCIIETLLDSRLNMDTPMWRKLLDDLVTSLPFLQMYLDKRTKLGTCLLGLLAPPGESPYSLTADGEIVPFSQFERLRGWLRCMFLKDKTLRAKCYGYLIHRLVQQDAKTKCEMVYPSGALENSCELFIIETFAASVRLHRSSKHANFDEDRIRKLFDIVAMESNELSLRKSSAEQLAVLMQDPTWHSVLLEENADNSLIKVLHESLFKDGKIHISPIVNPKLDLVSPCLKILRLLTEYNVRCRHKLAQDASVYDILSRHALLAPAGGTVRYEVACLMTLLLFDEVARCPLLEERQENGGDIMFALPALVLKRYSLSFNPPIYEMYNPYQREKLTESDPLRAEPVLSMLRVAWNLAWYENPHDVPEVTPGNVDSVNKELPWTPLDSQLLKCCSVKVAVTEEIKSIMKATSHYAVRLSVNRLSMHFLAENSVETEQEIEGESRRYLARQVFYSCDWKTAFERYFTMFPKSSDDDQLLGDVLKMFSRVITDSYPVAPDDFLGWLAHVIMTPDSAITSLLHVREEPGNSAQTESK</sequence>